<evidence type="ECO:0000313" key="3">
    <source>
        <dbReference type="Proteomes" id="UP000095576"/>
    </source>
</evidence>
<organism evidence="2 3">
    <name type="scientific">Bacteroides thetaiotaomicron</name>
    <dbReference type="NCBI Taxonomy" id="818"/>
    <lineage>
        <taxon>Bacteria</taxon>
        <taxon>Pseudomonadati</taxon>
        <taxon>Bacteroidota</taxon>
        <taxon>Bacteroidia</taxon>
        <taxon>Bacteroidales</taxon>
        <taxon>Bacteroidaceae</taxon>
        <taxon>Bacteroides</taxon>
    </lineage>
</organism>
<protein>
    <submittedName>
        <fullName evidence="2">Uncharacterized protein</fullName>
    </submittedName>
</protein>
<sequence>MDHAQPLHLATGSDYEHSIKSISAGHIDNAGIDDTEHFEKGYITEE</sequence>
<feature type="region of interest" description="Disordered" evidence="1">
    <location>
        <begin position="25"/>
        <end position="46"/>
    </location>
</feature>
<evidence type="ECO:0000256" key="1">
    <source>
        <dbReference type="SAM" id="MobiDB-lite"/>
    </source>
</evidence>
<evidence type="ECO:0000313" key="2">
    <source>
        <dbReference type="EMBL" id="CUP75101.1"/>
    </source>
</evidence>
<dbReference type="AlphaFoldDB" id="A0A174QT48"/>
<reference evidence="2 3" key="1">
    <citation type="submission" date="2015-09" db="EMBL/GenBank/DDBJ databases">
        <authorList>
            <consortium name="Pathogen Informatics"/>
        </authorList>
    </citation>
    <scope>NUCLEOTIDE SEQUENCE [LARGE SCALE GENOMIC DNA]</scope>
    <source>
        <strain evidence="2 3">2789STDY5834899</strain>
    </source>
</reference>
<proteinExistence type="predicted"/>
<dbReference type="Proteomes" id="UP000095576">
    <property type="component" value="Unassembled WGS sequence"/>
</dbReference>
<dbReference type="EMBL" id="CZAP01000011">
    <property type="protein sequence ID" value="CUP75101.1"/>
    <property type="molecule type" value="Genomic_DNA"/>
</dbReference>
<name>A0A174QT48_BACT4</name>
<feature type="compositionally biased region" description="Basic and acidic residues" evidence="1">
    <location>
        <begin position="34"/>
        <end position="46"/>
    </location>
</feature>
<gene>
    <name evidence="2" type="ORF">ERS852511_03103</name>
</gene>
<dbReference type="RefSeq" id="WP_155520076.1">
    <property type="nucleotide sequence ID" value="NZ_CZAP01000011.1"/>
</dbReference>
<accession>A0A174QT48</accession>